<dbReference type="InterPro" id="IPR003661">
    <property type="entry name" value="HisK_dim/P_dom"/>
</dbReference>
<dbReference type="InterPro" id="IPR050736">
    <property type="entry name" value="Sensor_HK_Regulatory"/>
</dbReference>
<gene>
    <name evidence="12" type="ORF">E4K67_27810</name>
</gene>
<evidence type="ECO:0000256" key="9">
    <source>
        <dbReference type="SAM" id="Phobius"/>
    </source>
</evidence>
<keyword evidence="9" id="KW-1133">Transmembrane helix</keyword>
<organism evidence="12 13">
    <name type="scientific">Desulfosporosinus fructosivorans</name>
    <dbReference type="NCBI Taxonomy" id="2018669"/>
    <lineage>
        <taxon>Bacteria</taxon>
        <taxon>Bacillati</taxon>
        <taxon>Bacillota</taxon>
        <taxon>Clostridia</taxon>
        <taxon>Eubacteriales</taxon>
        <taxon>Desulfitobacteriaceae</taxon>
        <taxon>Desulfosporosinus</taxon>
    </lineage>
</organism>
<dbReference type="SUPFAM" id="SSF47384">
    <property type="entry name" value="Homodimeric domain of signal transducing histidine kinase"/>
    <property type="match status" value="1"/>
</dbReference>
<keyword evidence="9" id="KW-0812">Transmembrane</keyword>
<evidence type="ECO:0000313" key="13">
    <source>
        <dbReference type="Proteomes" id="UP000298460"/>
    </source>
</evidence>
<dbReference type="GO" id="GO:0000155">
    <property type="term" value="F:phosphorelay sensor kinase activity"/>
    <property type="evidence" value="ECO:0007669"/>
    <property type="project" value="InterPro"/>
</dbReference>
<evidence type="ECO:0000256" key="3">
    <source>
        <dbReference type="ARBA" id="ARBA00012438"/>
    </source>
</evidence>
<evidence type="ECO:0000256" key="2">
    <source>
        <dbReference type="ARBA" id="ARBA00004370"/>
    </source>
</evidence>
<dbReference type="InterPro" id="IPR005467">
    <property type="entry name" value="His_kinase_dom"/>
</dbReference>
<keyword evidence="6 12" id="KW-0418">Kinase</keyword>
<dbReference type="SUPFAM" id="SSF158472">
    <property type="entry name" value="HAMP domain-like"/>
    <property type="match status" value="1"/>
</dbReference>
<dbReference type="Pfam" id="PF00672">
    <property type="entry name" value="HAMP"/>
    <property type="match status" value="1"/>
</dbReference>
<dbReference type="CDD" id="cd00075">
    <property type="entry name" value="HATPase"/>
    <property type="match status" value="1"/>
</dbReference>
<dbReference type="Gene3D" id="6.10.340.10">
    <property type="match status" value="1"/>
</dbReference>
<dbReference type="PANTHER" id="PTHR43711">
    <property type="entry name" value="TWO-COMPONENT HISTIDINE KINASE"/>
    <property type="match status" value="1"/>
</dbReference>
<dbReference type="SMART" id="SM00388">
    <property type="entry name" value="HisKA"/>
    <property type="match status" value="1"/>
</dbReference>
<dbReference type="SMART" id="SM00387">
    <property type="entry name" value="HATPase_c"/>
    <property type="match status" value="1"/>
</dbReference>
<keyword evidence="8 9" id="KW-0472">Membrane</keyword>
<dbReference type="PANTHER" id="PTHR43711:SF26">
    <property type="entry name" value="SENSOR HISTIDINE KINASE RCSC"/>
    <property type="match status" value="1"/>
</dbReference>
<evidence type="ECO:0000256" key="5">
    <source>
        <dbReference type="ARBA" id="ARBA00022679"/>
    </source>
</evidence>
<feature type="domain" description="Histidine kinase" evidence="10">
    <location>
        <begin position="137"/>
        <end position="349"/>
    </location>
</feature>
<accession>A0A4Z0QVU8</accession>
<dbReference type="FunFam" id="1.10.287.130:FF:000001">
    <property type="entry name" value="Two-component sensor histidine kinase"/>
    <property type="match status" value="1"/>
</dbReference>
<feature type="domain" description="HAMP" evidence="11">
    <location>
        <begin position="73"/>
        <end position="129"/>
    </location>
</feature>
<evidence type="ECO:0000256" key="7">
    <source>
        <dbReference type="ARBA" id="ARBA00023012"/>
    </source>
</evidence>
<dbReference type="FunFam" id="3.30.565.10:FF:000006">
    <property type="entry name" value="Sensor histidine kinase WalK"/>
    <property type="match status" value="1"/>
</dbReference>
<dbReference type="SUPFAM" id="SSF55874">
    <property type="entry name" value="ATPase domain of HSP90 chaperone/DNA topoisomerase II/histidine kinase"/>
    <property type="match status" value="1"/>
</dbReference>
<evidence type="ECO:0000256" key="1">
    <source>
        <dbReference type="ARBA" id="ARBA00000085"/>
    </source>
</evidence>
<dbReference type="Proteomes" id="UP000298460">
    <property type="component" value="Unassembled WGS sequence"/>
</dbReference>
<evidence type="ECO:0000256" key="8">
    <source>
        <dbReference type="ARBA" id="ARBA00023136"/>
    </source>
</evidence>
<dbReference type="CDD" id="cd06225">
    <property type="entry name" value="HAMP"/>
    <property type="match status" value="1"/>
</dbReference>
<dbReference type="CDD" id="cd00082">
    <property type="entry name" value="HisKA"/>
    <property type="match status" value="1"/>
</dbReference>
<dbReference type="RefSeq" id="WP_135552735.1">
    <property type="nucleotide sequence ID" value="NZ_SPQQ01000023.1"/>
</dbReference>
<dbReference type="Gene3D" id="3.30.565.10">
    <property type="entry name" value="Histidine kinase-like ATPase, C-terminal domain"/>
    <property type="match status" value="1"/>
</dbReference>
<evidence type="ECO:0000313" key="12">
    <source>
        <dbReference type="EMBL" id="TGE34961.1"/>
    </source>
</evidence>
<protein>
    <recommendedName>
        <fullName evidence="3">histidine kinase</fullName>
        <ecNumber evidence="3">2.7.13.3</ecNumber>
    </recommendedName>
</protein>
<name>A0A4Z0QVU8_9FIRM</name>
<proteinExistence type="predicted"/>
<dbReference type="GO" id="GO:0016020">
    <property type="term" value="C:membrane"/>
    <property type="evidence" value="ECO:0007669"/>
    <property type="project" value="UniProtKB-SubCell"/>
</dbReference>
<dbReference type="PRINTS" id="PR00344">
    <property type="entry name" value="BCTRLSENSOR"/>
</dbReference>
<evidence type="ECO:0000256" key="4">
    <source>
        <dbReference type="ARBA" id="ARBA00022553"/>
    </source>
</evidence>
<sequence length="349" mass="38858">MRRKKEDKRIDTSFISFKDFAGILLVLIIFIVGGLLIYLATVKEDFWTTYSIFGYLILMALILTVITGIMRHYSFSRPMRRLSEAARKIAEGDFSVRVAPLRKDGKKDYIEVMFNDFNKMAEELASIETLKSDYIANVSHEIKTPLSVIQSYAMALQHETLSPEERREYAKTVVTAAQKLSALVTNILKLNKLENQAIMPGSAPYDLSEQLRCCALAFEDLWESKGITFTADLDETIVSYDESMLELVWNNLLSNAIKFTNPGGSIALTLKIENGLAVVSVKDSGCGMDEAVRKHVFDKFYQGDTSHSQEGNGLGLALVKKVIEIIGGGITVDSKIGYGTTFTVCLKIA</sequence>
<feature type="transmembrane region" description="Helical" evidence="9">
    <location>
        <begin position="52"/>
        <end position="73"/>
    </location>
</feature>
<dbReference type="AlphaFoldDB" id="A0A4Z0QVU8"/>
<dbReference type="Pfam" id="PF00512">
    <property type="entry name" value="HisKA"/>
    <property type="match status" value="1"/>
</dbReference>
<dbReference type="InterPro" id="IPR003594">
    <property type="entry name" value="HATPase_dom"/>
</dbReference>
<dbReference type="InterPro" id="IPR036890">
    <property type="entry name" value="HATPase_C_sf"/>
</dbReference>
<evidence type="ECO:0000256" key="6">
    <source>
        <dbReference type="ARBA" id="ARBA00022777"/>
    </source>
</evidence>
<feature type="transmembrane region" description="Helical" evidence="9">
    <location>
        <begin position="20"/>
        <end position="40"/>
    </location>
</feature>
<dbReference type="OrthoDB" id="9813151at2"/>
<keyword evidence="7" id="KW-0902">Two-component regulatory system</keyword>
<comment type="catalytic activity">
    <reaction evidence="1">
        <text>ATP + protein L-histidine = ADP + protein N-phospho-L-histidine.</text>
        <dbReference type="EC" id="2.7.13.3"/>
    </reaction>
</comment>
<dbReference type="InterPro" id="IPR004358">
    <property type="entry name" value="Sig_transdc_His_kin-like_C"/>
</dbReference>
<dbReference type="EC" id="2.7.13.3" evidence="3"/>
<dbReference type="Gene3D" id="1.10.287.130">
    <property type="match status" value="1"/>
</dbReference>
<comment type="caution">
    <text evidence="12">The sequence shown here is derived from an EMBL/GenBank/DDBJ whole genome shotgun (WGS) entry which is preliminary data.</text>
</comment>
<dbReference type="InterPro" id="IPR003660">
    <property type="entry name" value="HAMP_dom"/>
</dbReference>
<reference evidence="12 13" key="1">
    <citation type="submission" date="2019-03" db="EMBL/GenBank/DDBJ databases">
        <title>Draft Genome Sequence of Desulfosporosinus fructosivorans Strain 63.6F, Isolated from Marine Sediment in the Baltic Sea.</title>
        <authorList>
            <person name="Hausmann B."/>
            <person name="Vandieken V."/>
            <person name="Pjevac P."/>
            <person name="Schreck K."/>
            <person name="Herbold C.W."/>
            <person name="Loy A."/>
        </authorList>
    </citation>
    <scope>NUCLEOTIDE SEQUENCE [LARGE SCALE GENOMIC DNA]</scope>
    <source>
        <strain evidence="12 13">63.6F</strain>
    </source>
</reference>
<dbReference type="Pfam" id="PF02518">
    <property type="entry name" value="HATPase_c"/>
    <property type="match status" value="1"/>
</dbReference>
<evidence type="ECO:0000259" key="10">
    <source>
        <dbReference type="PROSITE" id="PS50109"/>
    </source>
</evidence>
<keyword evidence="13" id="KW-1185">Reference proteome</keyword>
<dbReference type="InterPro" id="IPR036097">
    <property type="entry name" value="HisK_dim/P_sf"/>
</dbReference>
<dbReference type="PROSITE" id="PS50885">
    <property type="entry name" value="HAMP"/>
    <property type="match status" value="1"/>
</dbReference>
<comment type="subcellular location">
    <subcellularLocation>
        <location evidence="2">Membrane</location>
    </subcellularLocation>
</comment>
<dbReference type="PROSITE" id="PS50109">
    <property type="entry name" value="HIS_KIN"/>
    <property type="match status" value="1"/>
</dbReference>
<dbReference type="SMART" id="SM00304">
    <property type="entry name" value="HAMP"/>
    <property type="match status" value="1"/>
</dbReference>
<dbReference type="EMBL" id="SPQQ01000023">
    <property type="protein sequence ID" value="TGE34961.1"/>
    <property type="molecule type" value="Genomic_DNA"/>
</dbReference>
<keyword evidence="5" id="KW-0808">Transferase</keyword>
<evidence type="ECO:0000259" key="11">
    <source>
        <dbReference type="PROSITE" id="PS50885"/>
    </source>
</evidence>
<keyword evidence="4" id="KW-0597">Phosphoprotein</keyword>